<dbReference type="KEGG" id="mfv:Mfer_0061"/>
<gene>
    <name evidence="4" type="ordered locus">Mfer_0061</name>
</gene>
<evidence type="ECO:0000313" key="5">
    <source>
        <dbReference type="Proteomes" id="UP000002315"/>
    </source>
</evidence>
<dbReference type="EMBL" id="CP002278">
    <property type="protein sequence ID" value="ADP76865.1"/>
    <property type="molecule type" value="Genomic_DNA"/>
</dbReference>
<dbReference type="InterPro" id="IPR006129">
    <property type="entry name" value="AdhesinB"/>
</dbReference>
<evidence type="ECO:0000256" key="2">
    <source>
        <dbReference type="ARBA" id="ARBA00022448"/>
    </source>
</evidence>
<dbReference type="Proteomes" id="UP000002315">
    <property type="component" value="Chromosome"/>
</dbReference>
<dbReference type="STRING" id="523846.Mfer_0061"/>
<accession>E3GWX6</accession>
<dbReference type="HOGENOM" id="CLU_016838_1_0_2"/>
<keyword evidence="2" id="KW-0813">Transport</keyword>
<dbReference type="Pfam" id="PF01297">
    <property type="entry name" value="ZnuA"/>
    <property type="match status" value="1"/>
</dbReference>
<dbReference type="Gene3D" id="3.40.50.1980">
    <property type="entry name" value="Nitrogenase molybdenum iron protein domain"/>
    <property type="match status" value="2"/>
</dbReference>
<dbReference type="AlphaFoldDB" id="E3GWX6"/>
<dbReference type="PANTHER" id="PTHR42953:SF3">
    <property type="entry name" value="HIGH-AFFINITY ZINC UPTAKE SYSTEM PROTEIN ZNUA"/>
    <property type="match status" value="1"/>
</dbReference>
<dbReference type="InterPro" id="IPR006127">
    <property type="entry name" value="ZnuA-like"/>
</dbReference>
<keyword evidence="3" id="KW-0732">Signal</keyword>
<dbReference type="GO" id="GO:0046872">
    <property type="term" value="F:metal ion binding"/>
    <property type="evidence" value="ECO:0007669"/>
    <property type="project" value="InterPro"/>
</dbReference>
<evidence type="ECO:0000313" key="4">
    <source>
        <dbReference type="EMBL" id="ADP76865.1"/>
    </source>
</evidence>
<sequence length="284" mass="32515">MSARRLTLASILLIITLLIIVFTPVKKETSNKIIVAATIPPEKEFIEKIAGDKVQVIVMVPKGADPHTYEPNPETLEKLKNAKVYFEIGSGIEFEKKWMENIKSINPHILIVNCSEGIKLLPSSEGTDPHVWNSPKNAIKIVENIYTTLSKIDPSNKNYYERNKDRYVSELKKLDNEFSETLSHRKNKYILVYHPAWGYLCHDYGLKQIAIEKEGKEPNPETIKEIINEAKRYQIKTIFITPLTNKENSKVIAKEIGAKIIVIDPLAENYVENMYKVLEALKHE</sequence>
<name>E3GWX6_METFV</name>
<dbReference type="GO" id="GO:0007155">
    <property type="term" value="P:cell adhesion"/>
    <property type="evidence" value="ECO:0007669"/>
    <property type="project" value="InterPro"/>
</dbReference>
<keyword evidence="5" id="KW-1185">Reference proteome</keyword>
<dbReference type="PRINTS" id="PR00691">
    <property type="entry name" value="ADHESINB"/>
</dbReference>
<dbReference type="InterPro" id="IPR006128">
    <property type="entry name" value="Lipoprotein_PsaA-like"/>
</dbReference>
<dbReference type="InterPro" id="IPR050492">
    <property type="entry name" value="Bact_metal-bind_prot9"/>
</dbReference>
<dbReference type="OrthoDB" id="50488at2157"/>
<dbReference type="GO" id="GO:0030001">
    <property type="term" value="P:metal ion transport"/>
    <property type="evidence" value="ECO:0007669"/>
    <property type="project" value="InterPro"/>
</dbReference>
<organism evidence="4 5">
    <name type="scientific">Methanothermus fervidus (strain ATCC 43054 / DSM 2088 / JCM 10308 / V24 S)</name>
    <dbReference type="NCBI Taxonomy" id="523846"/>
    <lineage>
        <taxon>Archaea</taxon>
        <taxon>Methanobacteriati</taxon>
        <taxon>Methanobacteriota</taxon>
        <taxon>Methanomada group</taxon>
        <taxon>Methanobacteria</taxon>
        <taxon>Methanobacteriales</taxon>
        <taxon>Methanothermaceae</taxon>
        <taxon>Methanothermus</taxon>
    </lineage>
</organism>
<proteinExistence type="inferred from homology"/>
<dbReference type="PANTHER" id="PTHR42953">
    <property type="entry name" value="HIGH-AFFINITY ZINC UPTAKE SYSTEM PROTEIN ZNUA-RELATED"/>
    <property type="match status" value="1"/>
</dbReference>
<dbReference type="SUPFAM" id="SSF53807">
    <property type="entry name" value="Helical backbone' metal receptor"/>
    <property type="match status" value="1"/>
</dbReference>
<evidence type="ECO:0000256" key="3">
    <source>
        <dbReference type="ARBA" id="ARBA00022729"/>
    </source>
</evidence>
<evidence type="ECO:0000256" key="1">
    <source>
        <dbReference type="ARBA" id="ARBA00011028"/>
    </source>
</evidence>
<protein>
    <submittedName>
        <fullName evidence="4">Periplasmic solute binding protein</fullName>
    </submittedName>
</protein>
<dbReference type="PRINTS" id="PR00690">
    <property type="entry name" value="ADHESNFAMILY"/>
</dbReference>
<comment type="similarity">
    <text evidence="1">Belongs to the bacterial solute-binding protein 9 family.</text>
</comment>
<reference evidence="4 5" key="1">
    <citation type="journal article" date="2010" name="Stand. Genomic Sci.">
        <title>Complete genome sequence of Methanothermus fervidus type strain (V24S).</title>
        <authorList>
            <person name="Anderson I."/>
            <person name="Djao O.D."/>
            <person name="Misra M."/>
            <person name="Chertkov O."/>
            <person name="Nolan M."/>
            <person name="Lucas S."/>
            <person name="Lapidus A."/>
            <person name="Del Rio T.G."/>
            <person name="Tice H."/>
            <person name="Cheng J.F."/>
            <person name="Tapia R."/>
            <person name="Han C."/>
            <person name="Goodwin L."/>
            <person name="Pitluck S."/>
            <person name="Liolios K."/>
            <person name="Ivanova N."/>
            <person name="Mavromatis K."/>
            <person name="Mikhailova N."/>
            <person name="Pati A."/>
            <person name="Brambilla E."/>
            <person name="Chen A."/>
            <person name="Palaniappan K."/>
            <person name="Land M."/>
            <person name="Hauser L."/>
            <person name="Chang Y.J."/>
            <person name="Jeffries C.D."/>
            <person name="Sikorski J."/>
            <person name="Spring S."/>
            <person name="Rohde M."/>
            <person name="Eichinger K."/>
            <person name="Huber H."/>
            <person name="Wirth R."/>
            <person name="Goker M."/>
            <person name="Detter J.C."/>
            <person name="Woyke T."/>
            <person name="Bristow J."/>
            <person name="Eisen J.A."/>
            <person name="Markowitz V."/>
            <person name="Hugenholtz P."/>
            <person name="Klenk H.P."/>
            <person name="Kyrpides N.C."/>
        </authorList>
    </citation>
    <scope>NUCLEOTIDE SEQUENCE [LARGE SCALE GENOMIC DNA]</scope>
    <source>
        <strain evidence="5">ATCC 43054 / DSM 2088 / JCM 10308 / V24 S</strain>
    </source>
</reference>